<dbReference type="Pfam" id="PF14907">
    <property type="entry name" value="NTP_transf_5"/>
    <property type="match status" value="1"/>
</dbReference>
<evidence type="ECO:0000313" key="1">
    <source>
        <dbReference type="EMBL" id="KJV09966.1"/>
    </source>
</evidence>
<accession>A0A0F3ITC8</accession>
<dbReference type="AlphaFoldDB" id="A0A0F3ITC8"/>
<dbReference type="InterPro" id="IPR039498">
    <property type="entry name" value="NTP_transf_5"/>
</dbReference>
<dbReference type="Gene3D" id="3.30.460.40">
    <property type="match status" value="1"/>
</dbReference>
<proteinExistence type="predicted"/>
<comment type="caution">
    <text evidence="1">The sequence shown here is derived from an EMBL/GenBank/DDBJ whole genome shotgun (WGS) entry which is preliminary data.</text>
</comment>
<name>A0A0F3ITC8_9PROT</name>
<keyword evidence="2" id="KW-1185">Reference proteome</keyword>
<dbReference type="Proteomes" id="UP000033774">
    <property type="component" value="Unassembled WGS sequence"/>
</dbReference>
<dbReference type="EMBL" id="LAJY01000180">
    <property type="protein sequence ID" value="KJV09966.1"/>
    <property type="molecule type" value="Genomic_DNA"/>
</dbReference>
<evidence type="ECO:0008006" key="3">
    <source>
        <dbReference type="Google" id="ProtNLM"/>
    </source>
</evidence>
<protein>
    <recommendedName>
        <fullName evidence="3">Nucleotidyltransferase family protein</fullName>
    </recommendedName>
</protein>
<reference evidence="1 2" key="1">
    <citation type="submission" date="2015-03" db="EMBL/GenBank/DDBJ databases">
        <title>Draft genome sequence of Elstera litoralis.</title>
        <authorList>
            <person name="Rahalkar M.C."/>
            <person name="Dhakephalkar P.K."/>
            <person name="Pore S.D."/>
            <person name="Arora P."/>
            <person name="Kapse N.G."/>
            <person name="Pandit P.S."/>
        </authorList>
    </citation>
    <scope>NUCLEOTIDE SEQUENCE [LARGE SCALE GENOMIC DNA]</scope>
    <source>
        <strain evidence="1 2">Dia-1</strain>
    </source>
</reference>
<organism evidence="1 2">
    <name type="scientific">Elstera litoralis</name>
    <dbReference type="NCBI Taxonomy" id="552518"/>
    <lineage>
        <taxon>Bacteria</taxon>
        <taxon>Pseudomonadati</taxon>
        <taxon>Pseudomonadota</taxon>
        <taxon>Alphaproteobacteria</taxon>
        <taxon>Rhodospirillales</taxon>
        <taxon>Rhodospirillaceae</taxon>
        <taxon>Elstera</taxon>
    </lineage>
</organism>
<sequence>MLPIGPEADLLRRAALWPSGKIEITADQIDTLDRRLLLELAHEHRLLPPLFGAIEASGLAALWPELRAAQQRESMRALHQAAVTLRLLDRFEQAGCRALVLKGQALSAQLYGRADVRMSSDIDFLIDPAMMSRAHEIIVESGFKPFFPVSVENLSFVNKDQAYFSGKIMIELHWRLFDNQAFLPWSFEYLWSNRSFVSLMESKKVPTLPRDQHIFYHTLHGLRHGWQRLRWLVDLTIPFQNENDMKNLFSLAKEYNFVPAFLHTSILLQEFFPNIPRNKN</sequence>
<evidence type="ECO:0000313" key="2">
    <source>
        <dbReference type="Proteomes" id="UP000033774"/>
    </source>
</evidence>
<gene>
    <name evidence="1" type="ORF">VZ95_08070</name>
</gene>